<reference evidence="1 2" key="1">
    <citation type="submission" date="2020-06" db="EMBL/GenBank/DDBJ databases">
        <title>Complete genome of Paenibacillus barcinonensis KACC11450.</title>
        <authorList>
            <person name="Kim M."/>
            <person name="Park Y.-J."/>
            <person name="Shin J.-H."/>
        </authorList>
    </citation>
    <scope>NUCLEOTIDE SEQUENCE [LARGE SCALE GENOMIC DNA]</scope>
    <source>
        <strain evidence="1 2">KACC11450</strain>
    </source>
</reference>
<sequence>MNMEKIQSHAIKDIWRIRDGLLLEVHKFKTLGHCWIRSKKSVKQIRGCKGLTELREDYCDSYTKKTFSKGTLIYNTVPVEPETNKDNFRFEIKSSGGSIFGKNAEEIKKILNDIEKAISTYE</sequence>
<dbReference type="Proteomes" id="UP000509327">
    <property type="component" value="Chromosome"/>
</dbReference>
<keyword evidence="2" id="KW-1185">Reference proteome</keyword>
<evidence type="ECO:0000313" key="1">
    <source>
        <dbReference type="EMBL" id="QKS55925.1"/>
    </source>
</evidence>
<dbReference type="EMBL" id="CP054614">
    <property type="protein sequence ID" value="QKS55925.1"/>
    <property type="molecule type" value="Genomic_DNA"/>
</dbReference>
<protein>
    <recommendedName>
        <fullName evidence="3">PH (Pleckstrin Homology) domain-containing protein</fullName>
    </recommendedName>
</protein>
<evidence type="ECO:0008006" key="3">
    <source>
        <dbReference type="Google" id="ProtNLM"/>
    </source>
</evidence>
<proteinExistence type="predicted"/>
<dbReference type="RefSeq" id="WP_174812114.1">
    <property type="nucleotide sequence ID" value="NZ_CP054614.1"/>
</dbReference>
<organism evidence="1 2">
    <name type="scientific">Paenibacillus barcinonensis</name>
    <dbReference type="NCBI Taxonomy" id="198119"/>
    <lineage>
        <taxon>Bacteria</taxon>
        <taxon>Bacillati</taxon>
        <taxon>Bacillota</taxon>
        <taxon>Bacilli</taxon>
        <taxon>Bacillales</taxon>
        <taxon>Paenibacillaceae</taxon>
        <taxon>Paenibacillus</taxon>
    </lineage>
</organism>
<gene>
    <name evidence="1" type="ORF">HUB98_05955</name>
</gene>
<name>A0ABX6Q1Z5_PAEBA</name>
<accession>A0ABX6Q1Z5</accession>
<evidence type="ECO:0000313" key="2">
    <source>
        <dbReference type="Proteomes" id="UP000509327"/>
    </source>
</evidence>